<gene>
    <name evidence="2" type="ORF">CPLU01_04233</name>
</gene>
<feature type="compositionally biased region" description="Low complexity" evidence="1">
    <location>
        <begin position="12"/>
        <end position="29"/>
    </location>
</feature>
<evidence type="ECO:0000313" key="3">
    <source>
        <dbReference type="Proteomes" id="UP000654918"/>
    </source>
</evidence>
<reference evidence="2" key="1">
    <citation type="journal article" date="2020" name="Phytopathology">
        <title>Genome Sequence Resources of Colletotrichum truncatum, C. plurivorum, C. musicola, and C. sojae: Four Species Pathogenic to Soybean (Glycine max).</title>
        <authorList>
            <person name="Rogerio F."/>
            <person name="Boufleur T.R."/>
            <person name="Ciampi-Guillardi M."/>
            <person name="Sukno S.A."/>
            <person name="Thon M.R."/>
            <person name="Massola Junior N.S."/>
            <person name="Baroncelli R."/>
        </authorList>
    </citation>
    <scope>NUCLEOTIDE SEQUENCE</scope>
    <source>
        <strain evidence="2">LFN00145</strain>
    </source>
</reference>
<dbReference type="EMBL" id="WIGO01000039">
    <property type="protein sequence ID" value="KAF6835557.1"/>
    <property type="molecule type" value="Genomic_DNA"/>
</dbReference>
<organism evidence="2 3">
    <name type="scientific">Colletotrichum plurivorum</name>
    <dbReference type="NCBI Taxonomy" id="2175906"/>
    <lineage>
        <taxon>Eukaryota</taxon>
        <taxon>Fungi</taxon>
        <taxon>Dikarya</taxon>
        <taxon>Ascomycota</taxon>
        <taxon>Pezizomycotina</taxon>
        <taxon>Sordariomycetes</taxon>
        <taxon>Hypocreomycetidae</taxon>
        <taxon>Glomerellales</taxon>
        <taxon>Glomerellaceae</taxon>
        <taxon>Colletotrichum</taxon>
        <taxon>Colletotrichum orchidearum species complex</taxon>
    </lineage>
</organism>
<comment type="caution">
    <text evidence="2">The sequence shown here is derived from an EMBL/GenBank/DDBJ whole genome shotgun (WGS) entry which is preliminary data.</text>
</comment>
<name>A0A8H6KQ08_9PEZI</name>
<feature type="compositionally biased region" description="Basic and acidic residues" evidence="1">
    <location>
        <begin position="38"/>
        <end position="49"/>
    </location>
</feature>
<accession>A0A8H6KQ08</accession>
<feature type="region of interest" description="Disordered" evidence="1">
    <location>
        <begin position="1"/>
        <end position="66"/>
    </location>
</feature>
<dbReference type="AlphaFoldDB" id="A0A8H6KQ08"/>
<dbReference type="Proteomes" id="UP000654918">
    <property type="component" value="Unassembled WGS sequence"/>
</dbReference>
<sequence>MLHDFNASHQWTTTPSSAAALSPIPASTTIGGVQAPPPRREPPGPDRLHGTPGAKPVSALIRAKRA</sequence>
<proteinExistence type="predicted"/>
<evidence type="ECO:0000256" key="1">
    <source>
        <dbReference type="SAM" id="MobiDB-lite"/>
    </source>
</evidence>
<evidence type="ECO:0000313" key="2">
    <source>
        <dbReference type="EMBL" id="KAF6835557.1"/>
    </source>
</evidence>
<protein>
    <submittedName>
        <fullName evidence="2">Uncharacterized protein</fullName>
    </submittedName>
</protein>
<keyword evidence="3" id="KW-1185">Reference proteome</keyword>